<feature type="region of interest" description="Disordered" evidence="1">
    <location>
        <begin position="267"/>
        <end position="509"/>
    </location>
</feature>
<gene>
    <name evidence="3" type="ORF">Q8F55_005576</name>
</gene>
<feature type="chain" id="PRO_5046067265" evidence="2">
    <location>
        <begin position="19"/>
        <end position="666"/>
    </location>
</feature>
<accession>A0ABR3Q284</accession>
<dbReference type="EMBL" id="JBBXJM010000004">
    <property type="protein sequence ID" value="KAL1408763.1"/>
    <property type="molecule type" value="Genomic_DNA"/>
</dbReference>
<dbReference type="RefSeq" id="XP_069208707.1">
    <property type="nucleotide sequence ID" value="XM_069354065.1"/>
</dbReference>
<feature type="compositionally biased region" description="Pro residues" evidence="1">
    <location>
        <begin position="367"/>
        <end position="383"/>
    </location>
</feature>
<comment type="caution">
    <text evidence="3">The sequence shown here is derived from an EMBL/GenBank/DDBJ whole genome shotgun (WGS) entry which is preliminary data.</text>
</comment>
<feature type="region of interest" description="Disordered" evidence="1">
    <location>
        <begin position="24"/>
        <end position="53"/>
    </location>
</feature>
<keyword evidence="4" id="KW-1185">Reference proteome</keyword>
<evidence type="ECO:0000313" key="4">
    <source>
        <dbReference type="Proteomes" id="UP001565368"/>
    </source>
</evidence>
<feature type="compositionally biased region" description="Pro residues" evidence="1">
    <location>
        <begin position="272"/>
        <end position="285"/>
    </location>
</feature>
<evidence type="ECO:0000313" key="3">
    <source>
        <dbReference type="EMBL" id="KAL1408763.1"/>
    </source>
</evidence>
<feature type="compositionally biased region" description="Low complexity" evidence="1">
    <location>
        <begin position="411"/>
        <end position="423"/>
    </location>
</feature>
<feature type="signal peptide" evidence="2">
    <location>
        <begin position="1"/>
        <end position="18"/>
    </location>
</feature>
<keyword evidence="2" id="KW-0732">Signal</keyword>
<feature type="compositionally biased region" description="Low complexity" evidence="1">
    <location>
        <begin position="114"/>
        <end position="145"/>
    </location>
</feature>
<sequence>MLPPPLPLLLLLLGAATALPYPADPTPHRALGPGHAQPARPSPSGLRIDKSWGDGTPTTAAWRAGPLADFFVRDAVPEGEGYDAVPDTAGDAGTGDYAAAPVADDAWNAWDAAPAEADAPTTDAPTTDTWDPATEASDAAPDLAGDAGGQGSDGGSSSSYNPDSGDSSYDTQGSDGGSSDYIPASTDGSYDAGASPDSPAPGDSFLAGPPSDTTNPSPDLGSPALGTFQRLMYDIVWKFKHPAPKPKPTPKPTTLIMAPPGWALTASIARPTRPPAGLPGAPEPTPKTLAKSPFGGTWLRREEAEPTPATPSPEESGAAWAVDVPVDPSLPQADDATPSPEESGAAWAVDVPVDPSLPAEDNATPSPEEPPAWSEPPATPPDAEPVDQPVQDASVESVQAQAAALGAEVWPESSPEPSATPESEPAPAPPADSWQAASDTPAPPSDPLPDWASPDVAAPDIPAPAFEQEAVSAPDVTPAAADATPAADVTPAASVAPPDTSAPPTPVYATPESIPAPTSLDEQLPLGLGRPLIPARPDPTATAVPEWGADPNWNAHAGRVQTNGLDGCDFGGATLHAPQVLPWTRDNKGVPVGTDYRFLTSKGAACYAPPATPPSYADETEDVAEQLKHFDMVMHLKQGKLPGWMEAVADKASLKRPSTARPIWAE</sequence>
<feature type="compositionally biased region" description="Low complexity" evidence="1">
    <location>
        <begin position="448"/>
        <end position="499"/>
    </location>
</feature>
<proteinExistence type="predicted"/>
<protein>
    <submittedName>
        <fullName evidence="3">Uncharacterized protein</fullName>
    </submittedName>
</protein>
<name>A0ABR3Q284_9TREE</name>
<feature type="compositionally biased region" description="Low complexity" evidence="1">
    <location>
        <begin position="390"/>
        <end position="404"/>
    </location>
</feature>
<evidence type="ECO:0000256" key="1">
    <source>
        <dbReference type="SAM" id="MobiDB-lite"/>
    </source>
</evidence>
<evidence type="ECO:0000256" key="2">
    <source>
        <dbReference type="SAM" id="SignalP"/>
    </source>
</evidence>
<dbReference type="Proteomes" id="UP001565368">
    <property type="component" value="Unassembled WGS sequence"/>
</dbReference>
<feature type="region of interest" description="Disordered" evidence="1">
    <location>
        <begin position="114"/>
        <end position="225"/>
    </location>
</feature>
<organism evidence="3 4">
    <name type="scientific">Vanrija albida</name>
    <dbReference type="NCBI Taxonomy" id="181172"/>
    <lineage>
        <taxon>Eukaryota</taxon>
        <taxon>Fungi</taxon>
        <taxon>Dikarya</taxon>
        <taxon>Basidiomycota</taxon>
        <taxon>Agaricomycotina</taxon>
        <taxon>Tremellomycetes</taxon>
        <taxon>Trichosporonales</taxon>
        <taxon>Trichosporonaceae</taxon>
        <taxon>Vanrija</taxon>
    </lineage>
</organism>
<dbReference type="GeneID" id="95986619"/>
<reference evidence="3 4" key="1">
    <citation type="submission" date="2023-08" db="EMBL/GenBank/DDBJ databases">
        <title>Annotated Genome Sequence of Vanrija albida AlHP1.</title>
        <authorList>
            <person name="Herzog R."/>
        </authorList>
    </citation>
    <scope>NUCLEOTIDE SEQUENCE [LARGE SCALE GENOMIC DNA]</scope>
    <source>
        <strain evidence="3 4">AlHP1</strain>
    </source>
</reference>
<feature type="compositionally biased region" description="Low complexity" evidence="1">
    <location>
        <begin position="155"/>
        <end position="170"/>
    </location>
</feature>